<dbReference type="EMBL" id="DTIY01000022">
    <property type="protein sequence ID" value="HGY38824.1"/>
    <property type="molecule type" value="Genomic_DNA"/>
</dbReference>
<organism evidence="2">
    <name type="scientific">Candidatus Caldatribacterium saccharofermentans</name>
    <dbReference type="NCBI Taxonomy" id="1454753"/>
    <lineage>
        <taxon>Bacteria</taxon>
        <taxon>Pseudomonadati</taxon>
        <taxon>Atribacterota</taxon>
        <taxon>Atribacteria</taxon>
        <taxon>Atribacterales</taxon>
        <taxon>Candidatus Caldatribacteriaceae</taxon>
        <taxon>Candidatus Caldatribacterium</taxon>
    </lineage>
</organism>
<comment type="caution">
    <text evidence="2">The sequence shown here is derived from an EMBL/GenBank/DDBJ whole genome shotgun (WGS) entry which is preliminary data.</text>
</comment>
<name>A0A7V4WKN4_9BACT</name>
<dbReference type="AlphaFoldDB" id="A0A7V4WKN4"/>
<protein>
    <submittedName>
        <fullName evidence="2">NAD-dependent epimerase/dehydratase family protein</fullName>
    </submittedName>
</protein>
<feature type="domain" description="NAD-dependent epimerase/dehydratase" evidence="1">
    <location>
        <begin position="51"/>
        <end position="275"/>
    </location>
</feature>
<dbReference type="Pfam" id="PF01370">
    <property type="entry name" value="Epimerase"/>
    <property type="match status" value="1"/>
</dbReference>
<dbReference type="InterPro" id="IPR001509">
    <property type="entry name" value="Epimerase_deHydtase"/>
</dbReference>
<dbReference type="InterPro" id="IPR036291">
    <property type="entry name" value="NAD(P)-bd_dom_sf"/>
</dbReference>
<gene>
    <name evidence="2" type="ORF">ENW11_03310</name>
</gene>
<dbReference type="SUPFAM" id="SSF51735">
    <property type="entry name" value="NAD(P)-binding Rossmann-fold domains"/>
    <property type="match status" value="1"/>
</dbReference>
<accession>A0A7V4WKN4</accession>
<proteinExistence type="predicted"/>
<sequence>MMSASEAFASFFLQSATASYPFPRKNFTPLYSKYLFEATKNAYNGSMKGRVLVIGGTGHIGSYLVPRLVSSGYQVFVYARGTTQPYPSSPLWKRVTLISGNREEDERKGILQEHIRAVKPDAIVDLVAFEPESAQALLEVLRGSDVHLLVCTTAWVYGKTRIIPTPEDAPRFPENDYARKKVEIEDILFAASKKGELKLTVIRPTHITGPGKTFVTPFGDHNPQTLQKILNGEEVILLDGGFSTLHHVHPQDVAELFFAALENPRASVGEAFNCGARYAMTFFGLGEFIATSFGKPFRFRSMPLEEYTERFGYPEEAALHVRQGCCVLMQKAWELLGFVPRYTPEGAVLEAMYDLIARGILEVK</sequence>
<evidence type="ECO:0000313" key="2">
    <source>
        <dbReference type="EMBL" id="HGY38824.1"/>
    </source>
</evidence>
<evidence type="ECO:0000259" key="1">
    <source>
        <dbReference type="Pfam" id="PF01370"/>
    </source>
</evidence>
<dbReference type="PANTHER" id="PTHR43245">
    <property type="entry name" value="BIFUNCTIONAL POLYMYXIN RESISTANCE PROTEIN ARNA"/>
    <property type="match status" value="1"/>
</dbReference>
<reference evidence="2" key="1">
    <citation type="journal article" date="2020" name="mSystems">
        <title>Genome- and Community-Level Interaction Insights into Carbon Utilization and Element Cycling Functions of Hydrothermarchaeota in Hydrothermal Sediment.</title>
        <authorList>
            <person name="Zhou Z."/>
            <person name="Liu Y."/>
            <person name="Xu W."/>
            <person name="Pan J."/>
            <person name="Luo Z.H."/>
            <person name="Li M."/>
        </authorList>
    </citation>
    <scope>NUCLEOTIDE SEQUENCE [LARGE SCALE GENOMIC DNA]</scope>
    <source>
        <strain evidence="2">SpSt-82</strain>
    </source>
</reference>
<dbReference type="Gene3D" id="3.40.50.720">
    <property type="entry name" value="NAD(P)-binding Rossmann-like Domain"/>
    <property type="match status" value="1"/>
</dbReference>
<dbReference type="InterPro" id="IPR050177">
    <property type="entry name" value="Lipid_A_modif_metabolic_enz"/>
</dbReference>